<evidence type="ECO:0000313" key="1">
    <source>
        <dbReference type="EMBL" id="KAI6089021.1"/>
    </source>
</evidence>
<sequence>MAEEKTEFARLWNDAVDEYSHKTNRKFDAEKLRAPVSNSDDLEALIEKHTSKFAKFRANHGKLASVVLSTMKRLQSLSKVAQAGVALTPFAPASVIIEAACFLIDAGSAVADTYDSLETLFRRIQDITDRLGEYVKGAIDKKLRTVIVNLLCSLLNVFCRAEDAIRRGRGREMMRRVAGKEDKVQNALDRLDQMWQTELGLVIAKTYATTQRIDEKVDVNRNQDLLDQALSANVARDMERLYTEIEESRLPQSGEWLLKQQLFRRWVQMEFPVLWVLGKPGTGKTYLASRVITYLRESQLYSHRGVVGYFYIRESMQTQYTPSIVLTSIASQIAKSYGAYSERAAAACKDGSSLLSPNLIWNAFFVEYFSKDTSRPIFMVIDGVDESQHEHQRLLLTMAKQLSDLRARSNYPLVQILLLGRPELEYNLSNVWAGKARPKVIYVQPSKSRADIRRFIRKGVNEDISLLHVMHRRKSTRRQAKILRDEITLKLGQTADGMFMLAKLMLAEIKDMNKPELIRDALDRPPEGLRDMFKRVITKLAATKAFDKRDLNEILMWVACAKRDLLLGEVDLVVKLRDLQQDGLYALEDDLRTRFGSFFTVGSTDIDAGEKDDSESVSTEYSKNLSTAPITANTAQDNEENKDTDFENWTDTDNDSDRDGDSDSEDDIPPNFLVATVKFSHASVGQHFRTQGFHEGVGIDFKTARVHVAETCLLFLTDHIPKKNGRPWSPSLLQYSADHFLDHLIEVDAEALRDSQPKQFSNISNEIVFLFRNLGTLRRWYAAASDRQKLMSRLFDVCSHIREWIPDHTTSDQFSRSEARWLQRAKATSQGLLRPFAQMVATSWLAFDSIAVDKLENVIFLDRYLDMNNQSQPHWELALKRPLKQIAERISPGRIRQLASWGQLKRTLDWHLRLNRALGEIKTPEHLREAVQECRRARRKHGESWEVYYYEAFGLHALQRYREVITAVSRAFRQELPVESNQQLDLLELVRNSNLELGNFDAAIEAASKVCRLEPSSDRAAFDMIGTFHRARQFSNSLDYIKSVLKAEDVFSGAGLLGKAISAGMNTSELIATACAESGQLEFARDLFMVIAAKAEASGNVLDAASANYALAQLYSRHYSDDDKAIALWVSITKNHLGSIIGHRAASTLATLYYTEATKAKEDEESWITKLEMLSEQIRRSLHENISPSCRMTRYRYEVSVLLGRWYAEQGGLEQARLVIRPLVKSAIIDLTDRDYDNDFEAYMNLAKALIGFGDRENGEIAWAFTTPLQKSNELQKIEGICRSSGKSLIAEDLEENTHQGDGAVAPISPEGVPKRRITSGEEIPFNFPGLCDGMCSRREAHFKSFSICEICSDIGFCDECLQKLKAGTLPFRICNTNHPFIEIYPPKGLVTKVEGEYKVRSNGESISADEWLNMISRQWLSE</sequence>
<proteinExistence type="predicted"/>
<protein>
    <submittedName>
        <fullName evidence="1">Uncharacterized protein</fullName>
    </submittedName>
</protein>
<reference evidence="1 2" key="1">
    <citation type="journal article" date="2022" name="New Phytol.">
        <title>Ecological generalism drives hyperdiversity of secondary metabolite gene clusters in xylarialean endophytes.</title>
        <authorList>
            <person name="Franco M.E.E."/>
            <person name="Wisecaver J.H."/>
            <person name="Arnold A.E."/>
            <person name="Ju Y.M."/>
            <person name="Slot J.C."/>
            <person name="Ahrendt S."/>
            <person name="Moore L.P."/>
            <person name="Eastman K.E."/>
            <person name="Scott K."/>
            <person name="Konkel Z."/>
            <person name="Mondo S.J."/>
            <person name="Kuo A."/>
            <person name="Hayes R.D."/>
            <person name="Haridas S."/>
            <person name="Andreopoulos B."/>
            <person name="Riley R."/>
            <person name="LaButti K."/>
            <person name="Pangilinan J."/>
            <person name="Lipzen A."/>
            <person name="Amirebrahimi M."/>
            <person name="Yan J."/>
            <person name="Adam C."/>
            <person name="Keymanesh K."/>
            <person name="Ng V."/>
            <person name="Louie K."/>
            <person name="Northen T."/>
            <person name="Drula E."/>
            <person name="Henrissat B."/>
            <person name="Hsieh H.M."/>
            <person name="Youens-Clark K."/>
            <person name="Lutzoni F."/>
            <person name="Miadlikowska J."/>
            <person name="Eastwood D.C."/>
            <person name="Hamelin R.C."/>
            <person name="Grigoriev I.V."/>
            <person name="U'Ren J.M."/>
        </authorList>
    </citation>
    <scope>NUCLEOTIDE SEQUENCE [LARGE SCALE GENOMIC DNA]</scope>
    <source>
        <strain evidence="1 2">ER1909</strain>
    </source>
</reference>
<evidence type="ECO:0000313" key="2">
    <source>
        <dbReference type="Proteomes" id="UP001497680"/>
    </source>
</evidence>
<dbReference type="Proteomes" id="UP001497680">
    <property type="component" value="Unassembled WGS sequence"/>
</dbReference>
<gene>
    <name evidence="1" type="ORF">F4821DRAFT_71086</name>
</gene>
<keyword evidence="2" id="KW-1185">Reference proteome</keyword>
<comment type="caution">
    <text evidence="1">The sequence shown here is derived from an EMBL/GenBank/DDBJ whole genome shotgun (WGS) entry which is preliminary data.</text>
</comment>
<dbReference type="EMBL" id="MU394298">
    <property type="protein sequence ID" value="KAI6089021.1"/>
    <property type="molecule type" value="Genomic_DNA"/>
</dbReference>
<name>A0ACC0D8Q2_9PEZI</name>
<accession>A0ACC0D8Q2</accession>
<organism evidence="1 2">
    <name type="scientific">Hypoxylon rubiginosum</name>
    <dbReference type="NCBI Taxonomy" id="110542"/>
    <lineage>
        <taxon>Eukaryota</taxon>
        <taxon>Fungi</taxon>
        <taxon>Dikarya</taxon>
        <taxon>Ascomycota</taxon>
        <taxon>Pezizomycotina</taxon>
        <taxon>Sordariomycetes</taxon>
        <taxon>Xylariomycetidae</taxon>
        <taxon>Xylariales</taxon>
        <taxon>Hypoxylaceae</taxon>
        <taxon>Hypoxylon</taxon>
    </lineage>
</organism>